<gene>
    <name evidence="3" type="primary">LOC110787282</name>
</gene>
<reference evidence="3" key="2">
    <citation type="submission" date="2025-08" db="UniProtKB">
        <authorList>
            <consortium name="RefSeq"/>
        </authorList>
    </citation>
    <scope>IDENTIFICATION</scope>
    <source>
        <tissue evidence="3">Leaf</tissue>
    </source>
</reference>
<evidence type="ECO:0000313" key="3">
    <source>
        <dbReference type="RefSeq" id="XP_021847569.1"/>
    </source>
</evidence>
<dbReference type="AlphaFoldDB" id="A0A9R0JUJ7"/>
<sequence length="435" mass="48609">MKKKADEKSTEFEFCKICRINHNQGRRHNFFPRHTNTLSSLFTRFHQKLSNVKSSLKNPSFALSFPDRIWCIFCDSDIDESGSTILSGNAIKHLASEDHLKNLKHFLWKYGGGMNKVDSFRVTEAELAKWEKRCEVLKKDAPSGSGICHGSSNGHSNNIQTNYEIINSFNKNNIQFLESSLSNDVMPLQYATNENYQVYNSDISEVGQVSSFPYDVASQMPLAAEQGLETRTCMSQSARQPLAFSMTNFLANGLVKTGVCQKQSVASREPTTEVYQGLTRISSGSLEDSKGNIHSGALPPWLDGLGACNELEKSIGPGDGAQKNSKTTSKSNPKRVGAAWAEKRKLELEMEKRGEIVVNSSDANWLPNFGRVWHSGSRKESMKEFKKEKLNVSIAESKTEFEIKLHPYISKKMNNCGSSCIYLRQATVLGFPSKD</sequence>
<proteinExistence type="predicted"/>
<name>A0A9R0JUJ7_SPIOL</name>
<dbReference type="PANTHER" id="PTHR31198">
    <property type="entry name" value="COILED-COIL DOMAIN-CONTAINING PROTEIN 84"/>
    <property type="match status" value="1"/>
</dbReference>
<feature type="region of interest" description="Disordered" evidence="1">
    <location>
        <begin position="313"/>
        <end position="337"/>
    </location>
</feature>
<dbReference type="InterPro" id="IPR028015">
    <property type="entry name" value="CCDC84-like"/>
</dbReference>
<organism evidence="2 3">
    <name type="scientific">Spinacia oleracea</name>
    <name type="common">Spinach</name>
    <dbReference type="NCBI Taxonomy" id="3562"/>
    <lineage>
        <taxon>Eukaryota</taxon>
        <taxon>Viridiplantae</taxon>
        <taxon>Streptophyta</taxon>
        <taxon>Embryophyta</taxon>
        <taxon>Tracheophyta</taxon>
        <taxon>Spermatophyta</taxon>
        <taxon>Magnoliopsida</taxon>
        <taxon>eudicotyledons</taxon>
        <taxon>Gunneridae</taxon>
        <taxon>Pentapetalae</taxon>
        <taxon>Caryophyllales</taxon>
        <taxon>Chenopodiaceae</taxon>
        <taxon>Chenopodioideae</taxon>
        <taxon>Anserineae</taxon>
        <taxon>Spinacia</taxon>
    </lineage>
</organism>
<dbReference type="Proteomes" id="UP000813463">
    <property type="component" value="Chromosome 5"/>
</dbReference>
<dbReference type="Pfam" id="PF14968">
    <property type="entry name" value="CCDC84"/>
    <property type="match status" value="1"/>
</dbReference>
<evidence type="ECO:0000313" key="2">
    <source>
        <dbReference type="Proteomes" id="UP000813463"/>
    </source>
</evidence>
<evidence type="ECO:0000256" key="1">
    <source>
        <dbReference type="SAM" id="MobiDB-lite"/>
    </source>
</evidence>
<protein>
    <submittedName>
        <fullName evidence="3">TITAN-like protein isoform X1</fullName>
    </submittedName>
</protein>
<dbReference type="RefSeq" id="XP_021847569.1">
    <property type="nucleotide sequence ID" value="XM_021991877.2"/>
</dbReference>
<dbReference type="GeneID" id="110787282"/>
<accession>A0A9R0JUJ7</accession>
<dbReference type="PANTHER" id="PTHR31198:SF1">
    <property type="entry name" value="CENTROSOMAL AT-AC SPLICING FACTOR"/>
    <property type="match status" value="1"/>
</dbReference>
<dbReference type="KEGG" id="soe:110787282"/>
<dbReference type="OrthoDB" id="1892805at2759"/>
<reference evidence="2" key="1">
    <citation type="journal article" date="2021" name="Nat. Commun.">
        <title>Genomic analyses provide insights into spinach domestication and the genetic basis of agronomic traits.</title>
        <authorList>
            <person name="Cai X."/>
            <person name="Sun X."/>
            <person name="Xu C."/>
            <person name="Sun H."/>
            <person name="Wang X."/>
            <person name="Ge C."/>
            <person name="Zhang Z."/>
            <person name="Wang Q."/>
            <person name="Fei Z."/>
            <person name="Jiao C."/>
            <person name="Wang Q."/>
        </authorList>
    </citation>
    <scope>NUCLEOTIDE SEQUENCE [LARGE SCALE GENOMIC DNA]</scope>
    <source>
        <strain evidence="2">cv. Varoflay</strain>
    </source>
</reference>
<keyword evidence="2" id="KW-1185">Reference proteome</keyword>